<dbReference type="AlphaFoldDB" id="A0A0C9X8Z4"/>
<dbReference type="EMBL" id="KN838883">
    <property type="protein sequence ID" value="KIJ92812.1"/>
    <property type="molecule type" value="Genomic_DNA"/>
</dbReference>
<sequence>IWHNIIQDQFVNFEKLYASMDRGYSHQDDAKDFAGGYALVRKDQYSVKKPIKHEAEWIRVFTAWKSGIVLLFPHCQQELQSYCEMVIDLFCATLFEPSMAIQFDVEARDRYAQNPYRMDDRGRLHLPLLAQMFRKREMADHSFDTPTKRATENIKLEKRSHATLLSKLAAEKDLAFTTQRAEAAAREGPRTLPSTAKHTNQSIIDYTIIDPPCFRRRFVWSDSNSTHLSPSALDTESAPPLPSPPPHLINDPSIQATLDAMHDFIKPLPLSTLLPNMKFSPMFVIWQNGKPRVVTDHKSSGLNDFLPRSKAHVKYDDMHPFGQTLRQARAENPGRHLILFKSDVASAFLNLPAHPIWQLRQIVTVDRHLYILLHIVVQLLLLWEHISCPFEDKKQDHGEVLKIIGFFADINRGSITLTQESIDNVISKIHVFLATPDRQPRLHDWQRLDGHLNWILNVLLWGRPALSELYRKTSGKTRNPPIFINSTIHSGLSWLADTIPKAIGVRFVDSGVWDDSHADLTIWTDANLSDAFTFTYNDEGFVY</sequence>
<dbReference type="Proteomes" id="UP000054477">
    <property type="component" value="Unassembled WGS sequence"/>
</dbReference>
<evidence type="ECO:0000313" key="2">
    <source>
        <dbReference type="Proteomes" id="UP000054477"/>
    </source>
</evidence>
<dbReference type="STRING" id="1095629.A0A0C9X8Z4"/>
<organism evidence="1 2">
    <name type="scientific">Laccaria amethystina LaAM-08-1</name>
    <dbReference type="NCBI Taxonomy" id="1095629"/>
    <lineage>
        <taxon>Eukaryota</taxon>
        <taxon>Fungi</taxon>
        <taxon>Dikarya</taxon>
        <taxon>Basidiomycota</taxon>
        <taxon>Agaricomycotina</taxon>
        <taxon>Agaricomycetes</taxon>
        <taxon>Agaricomycetidae</taxon>
        <taxon>Agaricales</taxon>
        <taxon>Agaricineae</taxon>
        <taxon>Hydnangiaceae</taxon>
        <taxon>Laccaria</taxon>
    </lineage>
</organism>
<proteinExistence type="predicted"/>
<accession>A0A0C9X8Z4</accession>
<name>A0A0C9X8Z4_9AGAR</name>
<evidence type="ECO:0000313" key="1">
    <source>
        <dbReference type="EMBL" id="KIJ92812.1"/>
    </source>
</evidence>
<gene>
    <name evidence="1" type="ORF">K443DRAFT_113006</name>
</gene>
<feature type="non-terminal residue" evidence="1">
    <location>
        <position position="1"/>
    </location>
</feature>
<dbReference type="HOGENOM" id="CLU_549306_0_0_1"/>
<reference evidence="1 2" key="1">
    <citation type="submission" date="2014-04" db="EMBL/GenBank/DDBJ databases">
        <authorList>
            <consortium name="DOE Joint Genome Institute"/>
            <person name="Kuo A."/>
            <person name="Kohler A."/>
            <person name="Nagy L.G."/>
            <person name="Floudas D."/>
            <person name="Copeland A."/>
            <person name="Barry K.W."/>
            <person name="Cichocki N."/>
            <person name="Veneault-Fourrey C."/>
            <person name="LaButti K."/>
            <person name="Lindquist E.A."/>
            <person name="Lipzen A."/>
            <person name="Lundell T."/>
            <person name="Morin E."/>
            <person name="Murat C."/>
            <person name="Sun H."/>
            <person name="Tunlid A."/>
            <person name="Henrissat B."/>
            <person name="Grigoriev I.V."/>
            <person name="Hibbett D.S."/>
            <person name="Martin F."/>
            <person name="Nordberg H.P."/>
            <person name="Cantor M.N."/>
            <person name="Hua S.X."/>
        </authorList>
    </citation>
    <scope>NUCLEOTIDE SEQUENCE [LARGE SCALE GENOMIC DNA]</scope>
    <source>
        <strain evidence="1 2">LaAM-08-1</strain>
    </source>
</reference>
<dbReference type="OrthoDB" id="3064818at2759"/>
<keyword evidence="2" id="KW-1185">Reference proteome</keyword>
<protein>
    <submittedName>
        <fullName evidence="1">Unplaced genomic scaffold K443scaffold_348, whole genome shotgun sequence</fullName>
    </submittedName>
</protein>
<reference evidence="2" key="2">
    <citation type="submission" date="2015-01" db="EMBL/GenBank/DDBJ databases">
        <title>Evolutionary Origins and Diversification of the Mycorrhizal Mutualists.</title>
        <authorList>
            <consortium name="DOE Joint Genome Institute"/>
            <consortium name="Mycorrhizal Genomics Consortium"/>
            <person name="Kohler A."/>
            <person name="Kuo A."/>
            <person name="Nagy L.G."/>
            <person name="Floudas D."/>
            <person name="Copeland A."/>
            <person name="Barry K.W."/>
            <person name="Cichocki N."/>
            <person name="Veneault-Fourrey C."/>
            <person name="LaButti K."/>
            <person name="Lindquist E.A."/>
            <person name="Lipzen A."/>
            <person name="Lundell T."/>
            <person name="Morin E."/>
            <person name="Murat C."/>
            <person name="Riley R."/>
            <person name="Ohm R."/>
            <person name="Sun H."/>
            <person name="Tunlid A."/>
            <person name="Henrissat B."/>
            <person name="Grigoriev I.V."/>
            <person name="Hibbett D.S."/>
            <person name="Martin F."/>
        </authorList>
    </citation>
    <scope>NUCLEOTIDE SEQUENCE [LARGE SCALE GENOMIC DNA]</scope>
    <source>
        <strain evidence="2">LaAM-08-1</strain>
    </source>
</reference>